<feature type="compositionally biased region" description="Basic and acidic residues" evidence="1">
    <location>
        <begin position="38"/>
        <end position="49"/>
    </location>
</feature>
<feature type="region of interest" description="Disordered" evidence="1">
    <location>
        <begin position="70"/>
        <end position="89"/>
    </location>
</feature>
<dbReference type="PANTHER" id="PTHR38223:SF5">
    <property type="match status" value="1"/>
</dbReference>
<dbReference type="EMBL" id="MJEQ01001806">
    <property type="protein sequence ID" value="OIT29349.1"/>
    <property type="molecule type" value="Genomic_DNA"/>
</dbReference>
<dbReference type="PANTHER" id="PTHR38223">
    <property type="match status" value="1"/>
</dbReference>
<comment type="caution">
    <text evidence="2">The sequence shown here is derived from an EMBL/GenBank/DDBJ whole genome shotgun (WGS) entry which is preliminary data.</text>
</comment>
<evidence type="ECO:0000256" key="1">
    <source>
        <dbReference type="SAM" id="MobiDB-lite"/>
    </source>
</evidence>
<gene>
    <name evidence="2" type="ORF">A4A49_17481</name>
</gene>
<organism evidence="2 3">
    <name type="scientific">Nicotiana attenuata</name>
    <name type="common">Coyote tobacco</name>
    <dbReference type="NCBI Taxonomy" id="49451"/>
    <lineage>
        <taxon>Eukaryota</taxon>
        <taxon>Viridiplantae</taxon>
        <taxon>Streptophyta</taxon>
        <taxon>Embryophyta</taxon>
        <taxon>Tracheophyta</taxon>
        <taxon>Spermatophyta</taxon>
        <taxon>Magnoliopsida</taxon>
        <taxon>eudicotyledons</taxon>
        <taxon>Gunneridae</taxon>
        <taxon>Pentapetalae</taxon>
        <taxon>asterids</taxon>
        <taxon>lamiids</taxon>
        <taxon>Solanales</taxon>
        <taxon>Solanaceae</taxon>
        <taxon>Nicotianoideae</taxon>
        <taxon>Nicotianeae</taxon>
        <taxon>Nicotiana</taxon>
    </lineage>
</organism>
<protein>
    <submittedName>
        <fullName evidence="2">Uncharacterized protein</fullName>
    </submittedName>
</protein>
<feature type="region of interest" description="Disordered" evidence="1">
    <location>
        <begin position="38"/>
        <end position="60"/>
    </location>
</feature>
<dbReference type="Proteomes" id="UP000187609">
    <property type="component" value="Unassembled WGS sequence"/>
</dbReference>
<accession>A0A314KKV2</accession>
<dbReference type="AlphaFoldDB" id="A0A314KKV2"/>
<feature type="compositionally biased region" description="Polar residues" evidence="1">
    <location>
        <begin position="78"/>
        <end position="89"/>
    </location>
</feature>
<keyword evidence="3" id="KW-1185">Reference proteome</keyword>
<evidence type="ECO:0000313" key="2">
    <source>
        <dbReference type="EMBL" id="OIT29349.1"/>
    </source>
</evidence>
<sequence length="89" mass="9981">MAGLQYYFFPTDFFFPPQNTTHRDSKSQQINLLANTRKSHEETLDDSKPQAKPVTNTKSTTLKAVISSSSIVLAPTPKQRQNQGQDQAI</sequence>
<name>A0A314KKV2_NICAT</name>
<evidence type="ECO:0000313" key="3">
    <source>
        <dbReference type="Proteomes" id="UP000187609"/>
    </source>
</evidence>
<reference evidence="2" key="1">
    <citation type="submission" date="2016-11" db="EMBL/GenBank/DDBJ databases">
        <title>The genome of Nicotiana attenuata.</title>
        <authorList>
            <person name="Xu S."/>
            <person name="Brockmoeller T."/>
            <person name="Gaquerel E."/>
            <person name="Navarro A."/>
            <person name="Kuhl H."/>
            <person name="Gase K."/>
            <person name="Ling Z."/>
            <person name="Zhou W."/>
            <person name="Kreitzer C."/>
            <person name="Stanke M."/>
            <person name="Tang H."/>
            <person name="Lyons E."/>
            <person name="Pandey P."/>
            <person name="Pandey S.P."/>
            <person name="Timmermann B."/>
            <person name="Baldwin I.T."/>
        </authorList>
    </citation>
    <scope>NUCLEOTIDE SEQUENCE [LARGE SCALE GENOMIC DNA]</scope>
    <source>
        <strain evidence="2">UT</strain>
    </source>
</reference>
<proteinExistence type="predicted"/>
<dbReference type="Gramene" id="OIT29349">
    <property type="protein sequence ID" value="OIT29349"/>
    <property type="gene ID" value="A4A49_17481"/>
</dbReference>